<proteinExistence type="predicted"/>
<reference evidence="2" key="1">
    <citation type="journal article" date="2019" name="Int. J. Syst. Evol. Microbiol.">
        <title>The Global Catalogue of Microorganisms (GCM) 10K type strain sequencing project: providing services to taxonomists for standard genome sequencing and annotation.</title>
        <authorList>
            <consortium name="The Broad Institute Genomics Platform"/>
            <consortium name="The Broad Institute Genome Sequencing Center for Infectious Disease"/>
            <person name="Wu L."/>
            <person name="Ma J."/>
        </authorList>
    </citation>
    <scope>NUCLEOTIDE SEQUENCE [LARGE SCALE GENOMIC DNA]</scope>
    <source>
        <strain evidence="2">JCM 17027</strain>
    </source>
</reference>
<keyword evidence="2" id="KW-1185">Reference proteome</keyword>
<evidence type="ECO:0000313" key="2">
    <source>
        <dbReference type="Proteomes" id="UP001500034"/>
    </source>
</evidence>
<dbReference type="EMBL" id="BAABCQ010000025">
    <property type="protein sequence ID" value="GAA3967298.1"/>
    <property type="molecule type" value="Genomic_DNA"/>
</dbReference>
<dbReference type="Proteomes" id="UP001500034">
    <property type="component" value="Unassembled WGS sequence"/>
</dbReference>
<organism evidence="1 2">
    <name type="scientific">Streptomyces marokkonensis</name>
    <dbReference type="NCBI Taxonomy" id="324855"/>
    <lineage>
        <taxon>Bacteria</taxon>
        <taxon>Bacillati</taxon>
        <taxon>Actinomycetota</taxon>
        <taxon>Actinomycetes</taxon>
        <taxon>Kitasatosporales</taxon>
        <taxon>Streptomycetaceae</taxon>
        <taxon>Streptomyces</taxon>
    </lineage>
</organism>
<name>A0ABP7PKW4_9ACTN</name>
<gene>
    <name evidence="1" type="ORF">GCM10022384_18380</name>
</gene>
<protein>
    <submittedName>
        <fullName evidence="1">Uncharacterized protein</fullName>
    </submittedName>
</protein>
<evidence type="ECO:0000313" key="1">
    <source>
        <dbReference type="EMBL" id="GAA3967298.1"/>
    </source>
</evidence>
<accession>A0ABP7PKW4</accession>
<comment type="caution">
    <text evidence="1">The sequence shown here is derived from an EMBL/GenBank/DDBJ whole genome shotgun (WGS) entry which is preliminary data.</text>
</comment>
<sequence>MGSVPRTVLFRRSRGAAEAKLTLPDVSAAAAPVTNTARLPIPAWSSSHMLLLPGVVSDMTSVVRAWCRGGAWDGSGGRGGWYVQPSY</sequence>